<accession>A0A7W4ZTP9</accession>
<evidence type="ECO:0000313" key="2">
    <source>
        <dbReference type="Proteomes" id="UP000572907"/>
    </source>
</evidence>
<evidence type="ECO:0000313" key="1">
    <source>
        <dbReference type="EMBL" id="MBB3078448.1"/>
    </source>
</evidence>
<dbReference type="RefSeq" id="WP_184595056.1">
    <property type="nucleotide sequence ID" value="NZ_BMUP01000002.1"/>
</dbReference>
<organism evidence="1 2">
    <name type="scientific">Streptomyces violarus</name>
    <dbReference type="NCBI Taxonomy" id="67380"/>
    <lineage>
        <taxon>Bacteria</taxon>
        <taxon>Bacillati</taxon>
        <taxon>Actinomycetota</taxon>
        <taxon>Actinomycetes</taxon>
        <taxon>Kitasatosporales</taxon>
        <taxon>Streptomycetaceae</taxon>
        <taxon>Streptomyces</taxon>
    </lineage>
</organism>
<reference evidence="1 2" key="1">
    <citation type="submission" date="2020-08" db="EMBL/GenBank/DDBJ databases">
        <title>Genomic Encyclopedia of Type Strains, Phase III (KMG-III): the genomes of soil and plant-associated and newly described type strains.</title>
        <authorList>
            <person name="Whitman W."/>
        </authorList>
    </citation>
    <scope>NUCLEOTIDE SEQUENCE [LARGE SCALE GENOMIC DNA]</scope>
    <source>
        <strain evidence="1 2">CECT 3237</strain>
    </source>
</reference>
<proteinExistence type="predicted"/>
<dbReference type="AlphaFoldDB" id="A0A7W4ZTP9"/>
<dbReference type="EMBL" id="JACHXE010000005">
    <property type="protein sequence ID" value="MBB3078448.1"/>
    <property type="molecule type" value="Genomic_DNA"/>
</dbReference>
<name>A0A7W4ZTP9_9ACTN</name>
<keyword evidence="2" id="KW-1185">Reference proteome</keyword>
<sequence length="320" mass="33023">MIWYVLAVVLGLALIGAVAALVVTERQSRPPKPVGPSAAVEGREALDVVDAGLRRLTGECLRSGRSLPDMYAVVYSEERLGLLLADAEEDAPAPWTAEANGERWTVSPDALHRPGPEGEPALPYALTVTVGLDGADRVLVDLSRASGPVSVAGPDEEVRSLARAVVTEALSGPVGALAEVTLVGSVAGEGLVADNVPQASRLHTAASLEEAFAGAASAGPVQPEPGSPDVTQIFRLIEGSSRIAVQGEAPHLFVVDASQLPRREGALDGLRRGDALLVLGDAPAGWRWRAGAGGSLDTGALGLEITRHVGRLAESHPASR</sequence>
<comment type="caution">
    <text evidence="1">The sequence shown here is derived from an EMBL/GenBank/DDBJ whole genome shotgun (WGS) entry which is preliminary data.</text>
</comment>
<dbReference type="Proteomes" id="UP000572907">
    <property type="component" value="Unassembled WGS sequence"/>
</dbReference>
<protein>
    <submittedName>
        <fullName evidence="1">Uncharacterized protein</fullName>
    </submittedName>
</protein>
<gene>
    <name evidence="1" type="ORF">FHS41_004979</name>
</gene>